<comment type="caution">
    <text evidence="7">The sequence shown here is derived from an EMBL/GenBank/DDBJ whole genome shotgun (WGS) entry which is preliminary data.</text>
</comment>
<evidence type="ECO:0000313" key="8">
    <source>
        <dbReference type="Proteomes" id="UP001175353"/>
    </source>
</evidence>
<dbReference type="Pfam" id="PF13816">
    <property type="entry name" value="Dehydratase_hem"/>
    <property type="match status" value="1"/>
</dbReference>
<gene>
    <name evidence="7" type="ORF">LTR91_005280</name>
</gene>
<evidence type="ECO:0000256" key="4">
    <source>
        <dbReference type="ARBA" id="ARBA00023004"/>
    </source>
</evidence>
<evidence type="ECO:0000256" key="2">
    <source>
        <dbReference type="ARBA" id="ARBA00022617"/>
    </source>
</evidence>
<dbReference type="GO" id="GO:0016829">
    <property type="term" value="F:lyase activity"/>
    <property type="evidence" value="ECO:0007669"/>
    <property type="project" value="UniProtKB-KW"/>
</dbReference>
<dbReference type="Proteomes" id="UP001175353">
    <property type="component" value="Unassembled WGS sequence"/>
</dbReference>
<dbReference type="EMBL" id="JAUJLE010000033">
    <property type="protein sequence ID" value="KAK1001804.1"/>
    <property type="molecule type" value="Genomic_DNA"/>
</dbReference>
<organism evidence="7 8">
    <name type="scientific">Friedmanniomyces endolithicus</name>
    <dbReference type="NCBI Taxonomy" id="329885"/>
    <lineage>
        <taxon>Eukaryota</taxon>
        <taxon>Fungi</taxon>
        <taxon>Dikarya</taxon>
        <taxon>Ascomycota</taxon>
        <taxon>Pezizomycotina</taxon>
        <taxon>Dothideomycetes</taxon>
        <taxon>Dothideomycetidae</taxon>
        <taxon>Mycosphaerellales</taxon>
        <taxon>Teratosphaeriaceae</taxon>
        <taxon>Friedmanniomyces</taxon>
    </lineage>
</organism>
<comment type="cofactor">
    <cofactor evidence="1">
        <name>heme b</name>
        <dbReference type="ChEBI" id="CHEBI:60344"/>
    </cofactor>
</comment>
<sequence length="245" mass="27689">MGSIGERKHPLKKPAGHKPPVPRWTLKLPHDVPHIYTLYVGVQTRDANSEHVVGLEQTIQQRMSDSPNKPAAIDTFRVTDGFDVRDSKVWVAYWTSADKFTSTIKSLNLPELWQGLGSNKKSVGVWSEHFTTSVDHLETNYSRLDHKPGLAQLPDIEQPSHELTAYWGAGRDRIPASSHDLFKTPSQTPAPQHQPKGIGEHITGTNYDNMCHIRSGQWWETCPDEERLAYEGNLQKTLMTGMNYL</sequence>
<evidence type="ECO:0000313" key="7">
    <source>
        <dbReference type="EMBL" id="KAK1001804.1"/>
    </source>
</evidence>
<name>A0AAN6QXT6_9PEZI</name>
<feature type="region of interest" description="Disordered" evidence="6">
    <location>
        <begin position="1"/>
        <end position="23"/>
    </location>
</feature>
<keyword evidence="2" id="KW-0349">Heme</keyword>
<evidence type="ECO:0000256" key="3">
    <source>
        <dbReference type="ARBA" id="ARBA00022723"/>
    </source>
</evidence>
<feature type="region of interest" description="Disordered" evidence="6">
    <location>
        <begin position="177"/>
        <end position="197"/>
    </location>
</feature>
<keyword evidence="3" id="KW-0479">Metal-binding</keyword>
<dbReference type="InterPro" id="IPR025702">
    <property type="entry name" value="OXD"/>
</dbReference>
<evidence type="ECO:0000256" key="1">
    <source>
        <dbReference type="ARBA" id="ARBA00001970"/>
    </source>
</evidence>
<dbReference type="AlphaFoldDB" id="A0AAN6QXT6"/>
<accession>A0AAN6QXT6</accession>
<keyword evidence="8" id="KW-1185">Reference proteome</keyword>
<protein>
    <submittedName>
        <fullName evidence="7">Uncharacterized protein</fullName>
    </submittedName>
</protein>
<proteinExistence type="predicted"/>
<dbReference type="GO" id="GO:0046872">
    <property type="term" value="F:metal ion binding"/>
    <property type="evidence" value="ECO:0007669"/>
    <property type="project" value="UniProtKB-KW"/>
</dbReference>
<keyword evidence="4" id="KW-0408">Iron</keyword>
<evidence type="ECO:0000256" key="5">
    <source>
        <dbReference type="ARBA" id="ARBA00023239"/>
    </source>
</evidence>
<keyword evidence="5" id="KW-0456">Lyase</keyword>
<evidence type="ECO:0000256" key="6">
    <source>
        <dbReference type="SAM" id="MobiDB-lite"/>
    </source>
</evidence>
<reference evidence="7" key="1">
    <citation type="submission" date="2023-06" db="EMBL/GenBank/DDBJ databases">
        <title>Black Yeasts Isolated from many extreme environments.</title>
        <authorList>
            <person name="Coleine C."/>
            <person name="Stajich J.E."/>
            <person name="Selbmann L."/>
        </authorList>
    </citation>
    <scope>NUCLEOTIDE SEQUENCE</scope>
    <source>
        <strain evidence="7">CCFEE 5200</strain>
    </source>
</reference>